<accession>A0A6G0Z398</accession>
<evidence type="ECO:0000313" key="2">
    <source>
        <dbReference type="Proteomes" id="UP000478052"/>
    </source>
</evidence>
<dbReference type="Proteomes" id="UP000478052">
    <property type="component" value="Unassembled WGS sequence"/>
</dbReference>
<reference evidence="1 2" key="1">
    <citation type="submission" date="2019-08" db="EMBL/GenBank/DDBJ databases">
        <title>Whole genome of Aphis craccivora.</title>
        <authorList>
            <person name="Voronova N.V."/>
            <person name="Shulinski R.S."/>
            <person name="Bandarenka Y.V."/>
            <person name="Zhorov D.G."/>
            <person name="Warner D."/>
        </authorList>
    </citation>
    <scope>NUCLEOTIDE SEQUENCE [LARGE SCALE GENOMIC DNA]</scope>
    <source>
        <strain evidence="1">180601</strain>
        <tissue evidence="1">Whole Body</tissue>
    </source>
</reference>
<dbReference type="OrthoDB" id="6596666at2759"/>
<protein>
    <submittedName>
        <fullName evidence="1">Dimer Tnp hAT domain-containing protein</fullName>
    </submittedName>
</protein>
<comment type="caution">
    <text evidence="1">The sequence shown here is derived from an EMBL/GenBank/DDBJ whole genome shotgun (WGS) entry which is preliminary data.</text>
</comment>
<keyword evidence="2" id="KW-1185">Reference proteome</keyword>
<sequence length="47" mass="5297">MKYAPITSEDVESSFSTYKNILSDNGVNFTTENIGKYMVVNSFLNLN</sequence>
<dbReference type="EMBL" id="VUJU01001495">
    <property type="protein sequence ID" value="KAF0765052.1"/>
    <property type="molecule type" value="Genomic_DNA"/>
</dbReference>
<dbReference type="AlphaFoldDB" id="A0A6G0Z398"/>
<proteinExistence type="predicted"/>
<name>A0A6G0Z398_APHCR</name>
<gene>
    <name evidence="1" type="ORF">FWK35_00018257</name>
</gene>
<evidence type="ECO:0000313" key="1">
    <source>
        <dbReference type="EMBL" id="KAF0765052.1"/>
    </source>
</evidence>
<organism evidence="1 2">
    <name type="scientific">Aphis craccivora</name>
    <name type="common">Cowpea aphid</name>
    <dbReference type="NCBI Taxonomy" id="307492"/>
    <lineage>
        <taxon>Eukaryota</taxon>
        <taxon>Metazoa</taxon>
        <taxon>Ecdysozoa</taxon>
        <taxon>Arthropoda</taxon>
        <taxon>Hexapoda</taxon>
        <taxon>Insecta</taxon>
        <taxon>Pterygota</taxon>
        <taxon>Neoptera</taxon>
        <taxon>Paraneoptera</taxon>
        <taxon>Hemiptera</taxon>
        <taxon>Sternorrhyncha</taxon>
        <taxon>Aphidomorpha</taxon>
        <taxon>Aphidoidea</taxon>
        <taxon>Aphididae</taxon>
        <taxon>Aphidini</taxon>
        <taxon>Aphis</taxon>
        <taxon>Aphis</taxon>
    </lineage>
</organism>